<dbReference type="AlphaFoldDB" id="A0A5B7D6V7"/>
<protein>
    <submittedName>
        <fullName evidence="2">Uncharacterized protein</fullName>
    </submittedName>
</protein>
<evidence type="ECO:0000313" key="3">
    <source>
        <dbReference type="Proteomes" id="UP000324222"/>
    </source>
</evidence>
<proteinExistence type="predicted"/>
<evidence type="ECO:0000313" key="2">
    <source>
        <dbReference type="EMBL" id="MPC17031.1"/>
    </source>
</evidence>
<sequence length="168" mass="18464">MCLVLLVLFPTRHERKVSTNQGCKVDVLPQESLRNKRAVCTCLNSFDGGTKANTSASTQSPSPPRPGPFPSMVSATPDLIQPGRGTGDRETRRPSSFLPRQIMSILACQVVPADHPLCLQSCLFYRSVIEIVAVQKEHQKPQTLHAFHGIPLAKACKLSPRYETRGSE</sequence>
<dbReference type="EMBL" id="VSRR010000555">
    <property type="protein sequence ID" value="MPC17031.1"/>
    <property type="molecule type" value="Genomic_DNA"/>
</dbReference>
<reference evidence="2 3" key="1">
    <citation type="submission" date="2019-05" db="EMBL/GenBank/DDBJ databases">
        <title>Another draft genome of Portunus trituberculatus and its Hox gene families provides insights of decapod evolution.</title>
        <authorList>
            <person name="Jeong J.-H."/>
            <person name="Song I."/>
            <person name="Kim S."/>
            <person name="Choi T."/>
            <person name="Kim D."/>
            <person name="Ryu S."/>
            <person name="Kim W."/>
        </authorList>
    </citation>
    <scope>NUCLEOTIDE SEQUENCE [LARGE SCALE GENOMIC DNA]</scope>
    <source>
        <tissue evidence="2">Muscle</tissue>
    </source>
</reference>
<name>A0A5B7D6V7_PORTR</name>
<keyword evidence="3" id="KW-1185">Reference proteome</keyword>
<feature type="region of interest" description="Disordered" evidence="1">
    <location>
        <begin position="51"/>
        <end position="94"/>
    </location>
</feature>
<gene>
    <name evidence="2" type="ORF">E2C01_009876</name>
</gene>
<accession>A0A5B7D6V7</accession>
<evidence type="ECO:0000256" key="1">
    <source>
        <dbReference type="SAM" id="MobiDB-lite"/>
    </source>
</evidence>
<dbReference type="Proteomes" id="UP000324222">
    <property type="component" value="Unassembled WGS sequence"/>
</dbReference>
<comment type="caution">
    <text evidence="2">The sequence shown here is derived from an EMBL/GenBank/DDBJ whole genome shotgun (WGS) entry which is preliminary data.</text>
</comment>
<organism evidence="2 3">
    <name type="scientific">Portunus trituberculatus</name>
    <name type="common">Swimming crab</name>
    <name type="synonym">Neptunus trituberculatus</name>
    <dbReference type="NCBI Taxonomy" id="210409"/>
    <lineage>
        <taxon>Eukaryota</taxon>
        <taxon>Metazoa</taxon>
        <taxon>Ecdysozoa</taxon>
        <taxon>Arthropoda</taxon>
        <taxon>Crustacea</taxon>
        <taxon>Multicrustacea</taxon>
        <taxon>Malacostraca</taxon>
        <taxon>Eumalacostraca</taxon>
        <taxon>Eucarida</taxon>
        <taxon>Decapoda</taxon>
        <taxon>Pleocyemata</taxon>
        <taxon>Brachyura</taxon>
        <taxon>Eubrachyura</taxon>
        <taxon>Portunoidea</taxon>
        <taxon>Portunidae</taxon>
        <taxon>Portuninae</taxon>
        <taxon>Portunus</taxon>
    </lineage>
</organism>